<evidence type="ECO:0000313" key="3">
    <source>
        <dbReference type="Proteomes" id="UP001623592"/>
    </source>
</evidence>
<keyword evidence="3" id="KW-1185">Reference proteome</keyword>
<accession>A0ABW8TI36</accession>
<sequence length="127" mass="14797">MVLTIYGQFVFLLCNFIAGIVVAGLFDLYRVIRNIKKVGRILVFIQDIIFLILCALIVFAFLLYTNEAYINIYVYAFMILGIIFYAKVISKGYVKIVDSILRKLMKITRITINFIIFIFESIFLNKK</sequence>
<name>A0ABW8TI36_9CLOT</name>
<dbReference type="RefSeq" id="WP_406788782.1">
    <property type="nucleotide sequence ID" value="NZ_JBJIAA010000015.1"/>
</dbReference>
<dbReference type="EMBL" id="JBJIAA010000015">
    <property type="protein sequence ID" value="MFL0252130.1"/>
    <property type="molecule type" value="Genomic_DNA"/>
</dbReference>
<protein>
    <submittedName>
        <fullName evidence="2">Spore cortex biosynthesis protein YabQ</fullName>
    </submittedName>
</protein>
<dbReference type="Proteomes" id="UP001623592">
    <property type="component" value="Unassembled WGS sequence"/>
</dbReference>
<feature type="transmembrane region" description="Helical" evidence="1">
    <location>
        <begin position="6"/>
        <end position="29"/>
    </location>
</feature>
<keyword evidence="1" id="KW-0472">Membrane</keyword>
<gene>
    <name evidence="2" type="primary">yabQ</name>
    <name evidence="2" type="ORF">ACJDT4_17075</name>
</gene>
<dbReference type="InterPro" id="IPR019074">
    <property type="entry name" value="YabQ"/>
</dbReference>
<reference evidence="2 3" key="1">
    <citation type="submission" date="2024-11" db="EMBL/GenBank/DDBJ databases">
        <authorList>
            <person name="Heng Y.C."/>
            <person name="Lim A.C.H."/>
            <person name="Lee J.K.Y."/>
            <person name="Kittelmann S."/>
        </authorList>
    </citation>
    <scope>NUCLEOTIDE SEQUENCE [LARGE SCALE GENOMIC DNA]</scope>
    <source>
        <strain evidence="2 3">WILCCON 0114</strain>
    </source>
</reference>
<evidence type="ECO:0000256" key="1">
    <source>
        <dbReference type="SAM" id="Phobius"/>
    </source>
</evidence>
<comment type="caution">
    <text evidence="2">The sequence shown here is derived from an EMBL/GenBank/DDBJ whole genome shotgun (WGS) entry which is preliminary data.</text>
</comment>
<feature type="transmembrane region" description="Helical" evidence="1">
    <location>
        <begin position="41"/>
        <end position="62"/>
    </location>
</feature>
<proteinExistence type="predicted"/>
<organism evidence="2 3">
    <name type="scientific">Clostridium neuense</name>
    <dbReference type="NCBI Taxonomy" id="1728934"/>
    <lineage>
        <taxon>Bacteria</taxon>
        <taxon>Bacillati</taxon>
        <taxon>Bacillota</taxon>
        <taxon>Clostridia</taxon>
        <taxon>Eubacteriales</taxon>
        <taxon>Clostridiaceae</taxon>
        <taxon>Clostridium</taxon>
    </lineage>
</organism>
<keyword evidence="1" id="KW-0812">Transmembrane</keyword>
<evidence type="ECO:0000313" key="2">
    <source>
        <dbReference type="EMBL" id="MFL0252130.1"/>
    </source>
</evidence>
<feature type="transmembrane region" description="Helical" evidence="1">
    <location>
        <begin position="68"/>
        <end position="86"/>
    </location>
</feature>
<keyword evidence="1" id="KW-1133">Transmembrane helix</keyword>
<dbReference type="Pfam" id="PF09578">
    <property type="entry name" value="Spore_YabQ"/>
    <property type="match status" value="1"/>
</dbReference>
<dbReference type="NCBIfam" id="TIGR02893">
    <property type="entry name" value="spore_yabQ"/>
    <property type="match status" value="1"/>
</dbReference>
<feature type="transmembrane region" description="Helical" evidence="1">
    <location>
        <begin position="107"/>
        <end position="124"/>
    </location>
</feature>